<dbReference type="EMBL" id="MLFT02000010">
    <property type="protein sequence ID" value="PHT37151.1"/>
    <property type="molecule type" value="Genomic_DNA"/>
</dbReference>
<evidence type="ECO:0000259" key="2">
    <source>
        <dbReference type="Pfam" id="PF13968"/>
    </source>
</evidence>
<protein>
    <recommendedName>
        <fullName evidence="2">DUF4220 domain-containing protein</fullName>
    </recommendedName>
</protein>
<proteinExistence type="predicted"/>
<dbReference type="InterPro" id="IPR025315">
    <property type="entry name" value="DUF4220"/>
</dbReference>
<feature type="compositionally biased region" description="Low complexity" evidence="1">
    <location>
        <begin position="86"/>
        <end position="103"/>
    </location>
</feature>
<comment type="caution">
    <text evidence="3">The sequence shown here is derived from an EMBL/GenBank/DDBJ whole genome shotgun (WGS) entry which is preliminary data.</text>
</comment>
<name>A0A2G2VW14_CAPBA</name>
<gene>
    <name evidence="3" type="ORF">CQW23_24851</name>
</gene>
<dbReference type="Pfam" id="PF13968">
    <property type="entry name" value="DUF4220"/>
    <property type="match status" value="1"/>
</dbReference>
<feature type="region of interest" description="Disordered" evidence="1">
    <location>
        <begin position="76"/>
        <end position="103"/>
    </location>
</feature>
<dbReference type="Gene3D" id="3.80.10.10">
    <property type="entry name" value="Ribonuclease Inhibitor"/>
    <property type="match status" value="1"/>
</dbReference>
<dbReference type="AlphaFoldDB" id="A0A2G2VW14"/>
<dbReference type="Proteomes" id="UP000224567">
    <property type="component" value="Unassembled WGS sequence"/>
</dbReference>
<evidence type="ECO:0000313" key="4">
    <source>
        <dbReference type="Proteomes" id="UP000224567"/>
    </source>
</evidence>
<evidence type="ECO:0000256" key="1">
    <source>
        <dbReference type="SAM" id="MobiDB-lite"/>
    </source>
</evidence>
<dbReference type="STRING" id="33114.A0A2G2VW14"/>
<evidence type="ECO:0000313" key="3">
    <source>
        <dbReference type="EMBL" id="PHT37151.1"/>
    </source>
</evidence>
<organism evidence="3 4">
    <name type="scientific">Capsicum baccatum</name>
    <name type="common">Peruvian pepper</name>
    <dbReference type="NCBI Taxonomy" id="33114"/>
    <lineage>
        <taxon>Eukaryota</taxon>
        <taxon>Viridiplantae</taxon>
        <taxon>Streptophyta</taxon>
        <taxon>Embryophyta</taxon>
        <taxon>Tracheophyta</taxon>
        <taxon>Spermatophyta</taxon>
        <taxon>Magnoliopsida</taxon>
        <taxon>eudicotyledons</taxon>
        <taxon>Gunneridae</taxon>
        <taxon>Pentapetalae</taxon>
        <taxon>asterids</taxon>
        <taxon>lamiids</taxon>
        <taxon>Solanales</taxon>
        <taxon>Solanaceae</taxon>
        <taxon>Solanoideae</taxon>
        <taxon>Capsiceae</taxon>
        <taxon>Capsicum</taxon>
    </lineage>
</organism>
<feature type="domain" description="DUF4220" evidence="2">
    <location>
        <begin position="289"/>
        <end position="454"/>
    </location>
</feature>
<accession>A0A2G2VW14</accession>
<keyword evidence="4" id="KW-1185">Reference proteome</keyword>
<dbReference type="InterPro" id="IPR032675">
    <property type="entry name" value="LRR_dom_sf"/>
</dbReference>
<feature type="compositionally biased region" description="Basic and acidic residues" evidence="1">
    <location>
        <begin position="76"/>
        <end position="85"/>
    </location>
</feature>
<dbReference type="SUPFAM" id="SSF52058">
    <property type="entry name" value="L domain-like"/>
    <property type="match status" value="1"/>
</dbReference>
<dbReference type="PANTHER" id="PTHR31325">
    <property type="entry name" value="OS01G0798800 PROTEIN-RELATED"/>
    <property type="match status" value="1"/>
</dbReference>
<reference evidence="4" key="2">
    <citation type="journal article" date="2017" name="J. Anim. Genet.">
        <title>Multiple reference genome sequences of hot pepper reveal the massive evolution of plant disease resistance genes by retroduplication.</title>
        <authorList>
            <person name="Kim S."/>
            <person name="Park J."/>
            <person name="Yeom S.-I."/>
            <person name="Kim Y.-M."/>
            <person name="Seo E."/>
            <person name="Kim K.-T."/>
            <person name="Kim M.-S."/>
            <person name="Lee J.M."/>
            <person name="Cheong K."/>
            <person name="Shin H.-S."/>
            <person name="Kim S.-B."/>
            <person name="Han K."/>
            <person name="Lee J."/>
            <person name="Park M."/>
            <person name="Lee H.-A."/>
            <person name="Lee H.-Y."/>
            <person name="Lee Y."/>
            <person name="Oh S."/>
            <person name="Lee J.H."/>
            <person name="Choi E."/>
            <person name="Choi E."/>
            <person name="Lee S.E."/>
            <person name="Jeon J."/>
            <person name="Kim H."/>
            <person name="Choi G."/>
            <person name="Song H."/>
            <person name="Lee J."/>
            <person name="Lee S.-C."/>
            <person name="Kwon J.-K."/>
            <person name="Lee H.-Y."/>
            <person name="Koo N."/>
            <person name="Hong Y."/>
            <person name="Kim R.W."/>
            <person name="Kang W.-H."/>
            <person name="Huh J.H."/>
            <person name="Kang B.-C."/>
            <person name="Yang T.-J."/>
            <person name="Lee Y.-H."/>
            <person name="Bennetzen J.L."/>
            <person name="Choi D."/>
        </authorList>
    </citation>
    <scope>NUCLEOTIDE SEQUENCE [LARGE SCALE GENOMIC DNA]</scope>
    <source>
        <strain evidence="4">cv. PBC81</strain>
    </source>
</reference>
<reference evidence="3 4" key="1">
    <citation type="journal article" date="2017" name="Genome Biol.">
        <title>New reference genome sequences of hot pepper reveal the massive evolution of plant disease-resistance genes by retroduplication.</title>
        <authorList>
            <person name="Kim S."/>
            <person name="Park J."/>
            <person name="Yeom S.I."/>
            <person name="Kim Y.M."/>
            <person name="Seo E."/>
            <person name="Kim K.T."/>
            <person name="Kim M.S."/>
            <person name="Lee J.M."/>
            <person name="Cheong K."/>
            <person name="Shin H.S."/>
            <person name="Kim S.B."/>
            <person name="Han K."/>
            <person name="Lee J."/>
            <person name="Park M."/>
            <person name="Lee H.A."/>
            <person name="Lee H.Y."/>
            <person name="Lee Y."/>
            <person name="Oh S."/>
            <person name="Lee J.H."/>
            <person name="Choi E."/>
            <person name="Choi E."/>
            <person name="Lee S.E."/>
            <person name="Jeon J."/>
            <person name="Kim H."/>
            <person name="Choi G."/>
            <person name="Song H."/>
            <person name="Lee J."/>
            <person name="Lee S.C."/>
            <person name="Kwon J.K."/>
            <person name="Lee H.Y."/>
            <person name="Koo N."/>
            <person name="Hong Y."/>
            <person name="Kim R.W."/>
            <person name="Kang W.H."/>
            <person name="Huh J.H."/>
            <person name="Kang B.C."/>
            <person name="Yang T.J."/>
            <person name="Lee Y.H."/>
            <person name="Bennetzen J.L."/>
            <person name="Choi D."/>
        </authorList>
    </citation>
    <scope>NUCLEOTIDE SEQUENCE [LARGE SCALE GENOMIC DNA]</scope>
    <source>
        <strain evidence="4">cv. PBC81</strain>
    </source>
</reference>
<dbReference type="OrthoDB" id="1689146at2759"/>
<sequence>MRGVTELISKNIIQPVYDKCPFKKKAHSYKLQPLAYTAVTMLAEREKFIDFDEQGNPMREYSRSLRSCLVSQKDNKLENEAESSHGRNYNSNSRTTSSSKSGNSKPIMAHVVYNLNDVFLQLKREWFTEMKHVNILYLGRWESTSEKHIELEEPKDLEGLANLNVLDLRACHSLEVIPQGIGSLHNLTHLDLLECYLLSGMPKGLRELRNLVVLKGFEVQDSAEKSHSCTLEDLLAMKKLRKLSIHTEIEVFPRCSDLDVLAKFKQLRILTIEWGGNLFRNNPDSYKTCYLLVEWAANFAVGHISDSNKGNGNNSAGENKVEDVLVFWAAFLLVHLSGPDTISAFALENNTLWHRHFGGAVAYVFFPTVSRNKLWIPAVLIYVSGVIKYGERIWALYLASLDRFRESNMKDPDPGPNYAKLMDEYSSKIAANLPTNIKIEGKEEKTDMKNREKTEKLQCIHSYSIQQNIYYKWSENIP</sequence>